<dbReference type="PRINTS" id="PR00999">
    <property type="entry name" value="FUNGALYSIN"/>
</dbReference>
<evidence type="ECO:0000256" key="12">
    <source>
        <dbReference type="SAM" id="SignalP"/>
    </source>
</evidence>
<keyword evidence="11" id="KW-0865">Zymogen</keyword>
<dbReference type="InterPro" id="IPR027268">
    <property type="entry name" value="Peptidase_M4/M1_CTD_sf"/>
</dbReference>
<dbReference type="InterPro" id="IPR050371">
    <property type="entry name" value="Fungal_virulence_M36"/>
</dbReference>
<dbReference type="GO" id="GO:0006508">
    <property type="term" value="P:proteolysis"/>
    <property type="evidence" value="ECO:0007669"/>
    <property type="project" value="UniProtKB-KW"/>
</dbReference>
<reference evidence="19" key="1">
    <citation type="journal article" date="2014" name="Genome Announc.">
        <title>Draft Genome Sequence of Marine Flavobacterium Jejuia pallidilutea Strain 11shimoA1 and Pigmentation Mutants.</title>
        <authorList>
            <person name="Takatani N."/>
            <person name="Nakanishi M."/>
            <person name="Meirelles P."/>
            <person name="Mino S."/>
            <person name="Suda W."/>
            <person name="Oshima K."/>
            <person name="Hattori M."/>
            <person name="Ohkuma M."/>
            <person name="Hosokawa M."/>
            <person name="Miyashita K."/>
            <person name="Thompson F.L."/>
            <person name="Niwa A."/>
            <person name="Sawabe T."/>
            <person name="Sawabe T."/>
        </authorList>
    </citation>
    <scope>NUCLEOTIDE SEQUENCE [LARGE SCALE GENOMIC DNA]</scope>
    <source>
        <strain evidence="19">JCM 19538</strain>
    </source>
</reference>
<organism evidence="16 18">
    <name type="scientific">Jejuia pallidilutea</name>
    <dbReference type="NCBI Taxonomy" id="504487"/>
    <lineage>
        <taxon>Bacteria</taxon>
        <taxon>Pseudomonadati</taxon>
        <taxon>Bacteroidota</taxon>
        <taxon>Flavobacteriia</taxon>
        <taxon>Flavobacteriales</taxon>
        <taxon>Flavobacteriaceae</taxon>
        <taxon>Jejuia</taxon>
    </lineage>
</organism>
<evidence type="ECO:0000313" key="18">
    <source>
        <dbReference type="Proteomes" id="UP000029646"/>
    </source>
</evidence>
<evidence type="ECO:0000313" key="17">
    <source>
        <dbReference type="EMBL" id="GAL88105.1"/>
    </source>
</evidence>
<protein>
    <submittedName>
        <fullName evidence="16">Metalloprotease MEP2</fullName>
    </submittedName>
</protein>
<dbReference type="Gene3D" id="1.10.390.10">
    <property type="entry name" value="Neutral Protease Domain 2"/>
    <property type="match status" value="1"/>
</dbReference>
<evidence type="ECO:0000256" key="2">
    <source>
        <dbReference type="ARBA" id="ARBA00004613"/>
    </source>
</evidence>
<dbReference type="RefSeq" id="WP_042248138.1">
    <property type="nucleotide sequence ID" value="NZ_BBNS01000006.1"/>
</dbReference>
<keyword evidence="7 12" id="KW-0732">Signal</keyword>
<feature type="chain" id="PRO_5010408402" evidence="12">
    <location>
        <begin position="24"/>
        <end position="911"/>
    </location>
</feature>
<dbReference type="InterPro" id="IPR011096">
    <property type="entry name" value="FTP_domain"/>
</dbReference>
<dbReference type="EMBL" id="BBNY01000001">
    <property type="protein sequence ID" value="GAL88105.1"/>
    <property type="molecule type" value="Genomic_DNA"/>
</dbReference>
<dbReference type="Pfam" id="PF02225">
    <property type="entry name" value="PA"/>
    <property type="match status" value="1"/>
</dbReference>
<evidence type="ECO:0000256" key="3">
    <source>
        <dbReference type="ARBA" id="ARBA00006006"/>
    </source>
</evidence>
<dbReference type="Proteomes" id="UP000030184">
    <property type="component" value="Unassembled WGS sequence"/>
</dbReference>
<keyword evidence="9" id="KW-0862">Zinc</keyword>
<feature type="domain" description="Secretion system C-terminal sorting" evidence="15">
    <location>
        <begin position="838"/>
        <end position="909"/>
    </location>
</feature>
<evidence type="ECO:0000256" key="4">
    <source>
        <dbReference type="ARBA" id="ARBA00022525"/>
    </source>
</evidence>
<comment type="similarity">
    <text evidence="3">Belongs to the peptidase M36 family.</text>
</comment>
<evidence type="ECO:0000313" key="16">
    <source>
        <dbReference type="EMBL" id="GAL70536.1"/>
    </source>
</evidence>
<dbReference type="PANTHER" id="PTHR33478:SF1">
    <property type="entry name" value="EXTRACELLULAR METALLOPROTEINASE MEP"/>
    <property type="match status" value="1"/>
</dbReference>
<keyword evidence="8" id="KW-0378">Hydrolase</keyword>
<dbReference type="PANTHER" id="PTHR33478">
    <property type="entry name" value="EXTRACELLULAR METALLOPROTEINASE MEP"/>
    <property type="match status" value="1"/>
</dbReference>
<dbReference type="NCBIfam" id="TIGR04183">
    <property type="entry name" value="Por_Secre_tail"/>
    <property type="match status" value="1"/>
</dbReference>
<evidence type="ECO:0000256" key="10">
    <source>
        <dbReference type="ARBA" id="ARBA00023049"/>
    </source>
</evidence>
<dbReference type="Pfam" id="PF18962">
    <property type="entry name" value="Por_Secre_tail"/>
    <property type="match status" value="1"/>
</dbReference>
<evidence type="ECO:0000256" key="9">
    <source>
        <dbReference type="ARBA" id="ARBA00022833"/>
    </source>
</evidence>
<dbReference type="InterPro" id="IPR026444">
    <property type="entry name" value="Secre_tail"/>
</dbReference>
<name>A0A090W0W6_9FLAO</name>
<feature type="signal peptide" evidence="12">
    <location>
        <begin position="1"/>
        <end position="23"/>
    </location>
</feature>
<dbReference type="CDD" id="cd04818">
    <property type="entry name" value="PA_subtilisin_1"/>
    <property type="match status" value="1"/>
</dbReference>
<dbReference type="Pfam" id="PF02128">
    <property type="entry name" value="Peptidase_M36"/>
    <property type="match status" value="1"/>
</dbReference>
<dbReference type="Gene3D" id="3.10.170.10">
    <property type="match status" value="1"/>
</dbReference>
<comment type="caution">
    <text evidence="16">The sequence shown here is derived from an EMBL/GenBank/DDBJ whole genome shotgun (WGS) entry which is preliminary data.</text>
</comment>
<evidence type="ECO:0000313" key="19">
    <source>
        <dbReference type="Proteomes" id="UP000030184"/>
    </source>
</evidence>
<evidence type="ECO:0000259" key="13">
    <source>
        <dbReference type="Pfam" id="PF02225"/>
    </source>
</evidence>
<dbReference type="NCBIfam" id="NF038113">
    <property type="entry name" value="T9SSA_dep_M36"/>
    <property type="match status" value="1"/>
</dbReference>
<evidence type="ECO:0000256" key="1">
    <source>
        <dbReference type="ARBA" id="ARBA00001947"/>
    </source>
</evidence>
<dbReference type="InterPro" id="IPR003137">
    <property type="entry name" value="PA_domain"/>
</dbReference>
<gene>
    <name evidence="16" type="ORF">JCM19302_1445</name>
    <name evidence="17" type="ORF">JCM19538_2468</name>
</gene>
<evidence type="ECO:0000256" key="7">
    <source>
        <dbReference type="ARBA" id="ARBA00022729"/>
    </source>
</evidence>
<dbReference type="Gene3D" id="3.50.30.30">
    <property type="match status" value="1"/>
</dbReference>
<dbReference type="GO" id="GO:0004222">
    <property type="term" value="F:metalloendopeptidase activity"/>
    <property type="evidence" value="ECO:0007669"/>
    <property type="project" value="InterPro"/>
</dbReference>
<dbReference type="SUPFAM" id="SSF52025">
    <property type="entry name" value="PA domain"/>
    <property type="match status" value="1"/>
</dbReference>
<keyword evidence="10 16" id="KW-0482">Metalloprotease</keyword>
<dbReference type="InterPro" id="IPR046450">
    <property type="entry name" value="PA_dom_sf"/>
</dbReference>
<dbReference type="EMBL" id="BBNS01000006">
    <property type="protein sequence ID" value="GAL70536.1"/>
    <property type="molecule type" value="Genomic_DNA"/>
</dbReference>
<evidence type="ECO:0000256" key="6">
    <source>
        <dbReference type="ARBA" id="ARBA00022723"/>
    </source>
</evidence>
<keyword evidence="5 16" id="KW-0645">Protease</keyword>
<dbReference type="Pfam" id="PF07504">
    <property type="entry name" value="FTP"/>
    <property type="match status" value="1"/>
</dbReference>
<feature type="domain" description="FTP" evidence="14">
    <location>
        <begin position="61"/>
        <end position="99"/>
    </location>
</feature>
<evidence type="ECO:0000259" key="14">
    <source>
        <dbReference type="Pfam" id="PF07504"/>
    </source>
</evidence>
<evidence type="ECO:0000256" key="8">
    <source>
        <dbReference type="ARBA" id="ARBA00022801"/>
    </source>
</evidence>
<dbReference type="AlphaFoldDB" id="A0A090W0W6"/>
<keyword evidence="4" id="KW-0964">Secreted</keyword>
<dbReference type="CDD" id="cd09596">
    <property type="entry name" value="M36"/>
    <property type="match status" value="1"/>
</dbReference>
<dbReference type="GO" id="GO:0005615">
    <property type="term" value="C:extracellular space"/>
    <property type="evidence" value="ECO:0007669"/>
    <property type="project" value="InterPro"/>
</dbReference>
<comment type="cofactor">
    <cofactor evidence="1">
        <name>Zn(2+)</name>
        <dbReference type="ChEBI" id="CHEBI:29105"/>
    </cofactor>
</comment>
<evidence type="ECO:0000256" key="11">
    <source>
        <dbReference type="ARBA" id="ARBA00023145"/>
    </source>
</evidence>
<comment type="subcellular location">
    <subcellularLocation>
        <location evidence="2">Secreted</location>
    </subcellularLocation>
</comment>
<accession>A0A090W0W6</accession>
<evidence type="ECO:0000256" key="5">
    <source>
        <dbReference type="ARBA" id="ARBA00022670"/>
    </source>
</evidence>
<dbReference type="Proteomes" id="UP000029646">
    <property type="component" value="Unassembled WGS sequence"/>
</dbReference>
<dbReference type="InterPro" id="IPR001842">
    <property type="entry name" value="Peptidase_M36"/>
</dbReference>
<feature type="domain" description="PA" evidence="13">
    <location>
        <begin position="465"/>
        <end position="564"/>
    </location>
</feature>
<dbReference type="OrthoDB" id="5377264at2"/>
<sequence length="911" mass="99203">MKKQLLSLFVTLIVFCIGNSAFTQEKLADTKLGLQILDYIKNNEKLSHLTSTDVADIYLDRTSYSKSSGVTHVYLYQSYKGVKIYNAISNVAIKNNEIFYFKDNFVPNLKDKVNVLSPSLKAVEAMQKAATHFKINIEGSPEVVSSSTLKKVFSKGGMSQENVPVELMYLKDKDGNLKLVWDLSIYTKDSKHWWSVRIDAINGAVLDKDDWVINCSFEGEHTHQNGHITSVLKQTHTFDVFKKSMFFVDGSQYNVLPLPIESPNHGSFQVITNPADPEASPFGWHDTDGIAGAEFTITRGNNVWAQDDIDGINLTNGGSPDGTASLNFNFPITTLDQDAANYLDAATINLFYHNNVMHDIWYYYGFDEASGNFQENNYGNEGDDGDGVVAQAQDGSGTNNANFATPPDGSAPRMQMFLWSPAGIATDNLTISGGTIAGNYGSVKPSRGNGADGTGNITGPSSTPVTGALVIVDDGGVIPEEGCSPLVNSANVAGKIAVIRRGSCAFTEKIQNAQDAGAIAVIVANHNNPTSDPDYVPYVNMYGVTDPEFTIPSIFVNYDDGQTIISAIRRRERITATIVDNGPFFKDSSFDNGIVIHEYGHGISTRLTGGANNSGCLNNNFQMGEGWSDWFTLMLTMKASDLGTDGRGIGTFASGEEIDGQGIRTRKYSTDFGVNEYTFNETNDDRVVGQDADTGEDIRLNEIVHYNGTIWATMLWDLTWAYVDKYGFDPDLYKGTGGNNKVMRLVIEGLKLQGCNPDFIDGRDGLLAADIALTGGADQCLIWEVFAKRGLGVAASRGDLAVFNDQVEDFTVPDASDPSLANCTTLSADTFNTSDYKIYPNPATNTITITSNRNLGDVKLQLVDINGRMVLTKSTTLSRNVDLDISGLQSGLYVLKIVGAYNSTNHKIIKE</sequence>
<keyword evidence="19" id="KW-1185">Reference proteome</keyword>
<dbReference type="GO" id="GO:0008270">
    <property type="term" value="F:zinc ion binding"/>
    <property type="evidence" value="ECO:0007669"/>
    <property type="project" value="InterPro"/>
</dbReference>
<dbReference type="SUPFAM" id="SSF55486">
    <property type="entry name" value="Metalloproteases ('zincins'), catalytic domain"/>
    <property type="match status" value="1"/>
</dbReference>
<keyword evidence="6" id="KW-0479">Metal-binding</keyword>
<evidence type="ECO:0000259" key="15">
    <source>
        <dbReference type="Pfam" id="PF18962"/>
    </source>
</evidence>
<proteinExistence type="inferred from homology"/>